<proteinExistence type="predicted"/>
<evidence type="ECO:0000313" key="2">
    <source>
        <dbReference type="Proteomes" id="UP000281028"/>
    </source>
</evidence>
<organism evidence="1 2">
    <name type="scientific">Chitinophaga solisilvae</name>
    <dbReference type="NCBI Taxonomy" id="1233460"/>
    <lineage>
        <taxon>Bacteria</taxon>
        <taxon>Pseudomonadati</taxon>
        <taxon>Bacteroidota</taxon>
        <taxon>Chitinophagia</taxon>
        <taxon>Chitinophagales</taxon>
        <taxon>Chitinophagaceae</taxon>
        <taxon>Chitinophaga</taxon>
    </lineage>
</organism>
<gene>
    <name evidence="1" type="ORF">ECE50_003185</name>
</gene>
<sequence length="170" mass="18708">MTTVLITGMSGTGKTSTILELQARGFTTADLDSADYSVWADAGTDPDYPDNEVKEGKDWIWDESRVEKLLTADTAELLFVSGCASNMSRFYPYFDYIVLLTAPDHVILDRLASRGSNSYGCTPEEAARVLRLIQTIEPLLRDDADLEIDTGIPGQSTVDVILAYIGVRNF</sequence>
<dbReference type="Gene3D" id="3.40.50.300">
    <property type="entry name" value="P-loop containing nucleotide triphosphate hydrolases"/>
    <property type="match status" value="1"/>
</dbReference>
<keyword evidence="2" id="KW-1185">Reference proteome</keyword>
<dbReference type="SUPFAM" id="SSF52540">
    <property type="entry name" value="P-loop containing nucleoside triphosphate hydrolases"/>
    <property type="match status" value="1"/>
</dbReference>
<dbReference type="EMBL" id="RIAR02000001">
    <property type="protein sequence ID" value="NSL85819.1"/>
    <property type="molecule type" value="Genomic_DNA"/>
</dbReference>
<name>A0A433WEW4_9BACT</name>
<dbReference type="OrthoDB" id="1260352at2"/>
<dbReference type="Pfam" id="PF13238">
    <property type="entry name" value="AAA_18"/>
    <property type="match status" value="1"/>
</dbReference>
<reference evidence="1" key="1">
    <citation type="submission" date="2020-05" db="EMBL/GenBank/DDBJ databases">
        <title>Chitinophaga laudate sp. nov., isolated from a tropical peat swamp.</title>
        <authorList>
            <person name="Goh C.B.S."/>
            <person name="Lee M.S."/>
            <person name="Parimannan S."/>
            <person name="Pasbakhsh P."/>
            <person name="Yule C.M."/>
            <person name="Rajandas H."/>
            <person name="Loke S."/>
            <person name="Croft L."/>
            <person name="Tan J.B.L."/>
        </authorList>
    </citation>
    <scope>NUCLEOTIDE SEQUENCE</scope>
    <source>
        <strain evidence="1">Mgbs1</strain>
    </source>
</reference>
<evidence type="ECO:0000313" key="1">
    <source>
        <dbReference type="EMBL" id="NSL85819.1"/>
    </source>
</evidence>
<protein>
    <submittedName>
        <fullName evidence="1">AAA family ATPase</fullName>
    </submittedName>
</protein>
<dbReference type="AlphaFoldDB" id="A0A433WEW4"/>
<accession>A0A433WEW4</accession>
<comment type="caution">
    <text evidence="1">The sequence shown here is derived from an EMBL/GenBank/DDBJ whole genome shotgun (WGS) entry which is preliminary data.</text>
</comment>
<dbReference type="Proteomes" id="UP000281028">
    <property type="component" value="Unassembled WGS sequence"/>
</dbReference>
<dbReference type="InterPro" id="IPR027417">
    <property type="entry name" value="P-loop_NTPase"/>
</dbReference>